<dbReference type="Proteomes" id="UP000326659">
    <property type="component" value="Chromosome"/>
</dbReference>
<feature type="signal peptide" evidence="1">
    <location>
        <begin position="1"/>
        <end position="22"/>
    </location>
</feature>
<evidence type="ECO:0000256" key="1">
    <source>
        <dbReference type="SAM" id="SignalP"/>
    </source>
</evidence>
<accession>A0A9X7R2R6</accession>
<name>A0A9X7R2R6_PSEDE</name>
<keyword evidence="1" id="KW-0732">Signal</keyword>
<dbReference type="KEGG" id="pden:F1C79_02740"/>
<proteinExistence type="predicted"/>
<reference evidence="2 3" key="1">
    <citation type="submission" date="2019-09" db="EMBL/GenBank/DDBJ databases">
        <title>Prosopis cineraria nodule microbiome.</title>
        <authorList>
            <person name="Chaluvadi S.R."/>
            <person name="Ali R."/>
            <person name="Wang X."/>
        </authorList>
    </citation>
    <scope>NUCLEOTIDE SEQUENCE [LARGE SCALE GENOMIC DNA]</scope>
    <source>
        <strain evidence="2 3">BG1</strain>
    </source>
</reference>
<organism evidence="2 3">
    <name type="scientific">Pseudomonas denitrificans</name>
    <dbReference type="NCBI Taxonomy" id="43306"/>
    <lineage>
        <taxon>Bacteria</taxon>
        <taxon>Pseudomonadati</taxon>
        <taxon>Pseudomonadota</taxon>
        <taxon>Gammaproteobacteria</taxon>
        <taxon>Pseudomonadales</taxon>
        <taxon>Pseudomonadaceae</taxon>
        <taxon>Halopseudomonas</taxon>
    </lineage>
</organism>
<keyword evidence="3" id="KW-1185">Reference proteome</keyword>
<evidence type="ECO:0000313" key="3">
    <source>
        <dbReference type="Proteomes" id="UP000326659"/>
    </source>
</evidence>
<dbReference type="RefSeq" id="WP_151186422.1">
    <property type="nucleotide sequence ID" value="NZ_CP043626.1"/>
</dbReference>
<dbReference type="EMBL" id="CP043626">
    <property type="protein sequence ID" value="QEY70656.1"/>
    <property type="molecule type" value="Genomic_DNA"/>
</dbReference>
<dbReference type="AlphaFoldDB" id="A0A9X7R2R6"/>
<dbReference type="OrthoDB" id="6901952at2"/>
<feature type="chain" id="PRO_5040897924" description="Sel1 repeat family protein" evidence="1">
    <location>
        <begin position="23"/>
        <end position="237"/>
    </location>
</feature>
<evidence type="ECO:0000313" key="2">
    <source>
        <dbReference type="EMBL" id="QEY70656.1"/>
    </source>
</evidence>
<protein>
    <recommendedName>
        <fullName evidence="4">Sel1 repeat family protein</fullName>
    </recommendedName>
</protein>
<sequence>MRSFKVSYLILSLVFSSSEVVAYSPSPTAEQHYEQARASLEQVRQILGNPKGESAKKLEVVLGNANAELQKATELGHPAAAFYQAQLILNASGSDNEQRSQACSLLASWAEKGFVAAAVANFKKCDRAYLRFDDASPEHQAALNALSSSLAGIDPAQAYYPFYLDASQCFATDPSEVAVLSQTQFTAEAEYILGSAQQPENAEIAKRLVAWLDASANHGCQMAMDPRPFLRKLSGSQ</sequence>
<gene>
    <name evidence="2" type="ORF">F1C79_02740</name>
</gene>
<evidence type="ECO:0008006" key="4">
    <source>
        <dbReference type="Google" id="ProtNLM"/>
    </source>
</evidence>